<proteinExistence type="predicted"/>
<evidence type="ECO:0000256" key="2">
    <source>
        <dbReference type="SAM" id="SignalP"/>
    </source>
</evidence>
<dbReference type="KEGG" id="aev:EI546_14530"/>
<dbReference type="InterPro" id="IPR052918">
    <property type="entry name" value="Motility_Chemotaxis_Reg"/>
</dbReference>
<dbReference type="Pfam" id="PF18962">
    <property type="entry name" value="Por_Secre_tail"/>
    <property type="match status" value="1"/>
</dbReference>
<evidence type="ECO:0000256" key="1">
    <source>
        <dbReference type="ARBA" id="ARBA00022729"/>
    </source>
</evidence>
<dbReference type="NCBIfam" id="TIGR04183">
    <property type="entry name" value="Por_Secre_tail"/>
    <property type="match status" value="1"/>
</dbReference>
<feature type="domain" description="Secretion system C-terminal sorting" evidence="3">
    <location>
        <begin position="498"/>
        <end position="566"/>
    </location>
</feature>
<dbReference type="SUPFAM" id="SSF50998">
    <property type="entry name" value="Quinoprotein alcohol dehydrogenase-like"/>
    <property type="match status" value="1"/>
</dbReference>
<dbReference type="PANTHER" id="PTHR35580">
    <property type="entry name" value="CELL SURFACE GLYCOPROTEIN (S-LAYER PROTEIN)-LIKE PROTEIN"/>
    <property type="match status" value="1"/>
</dbReference>
<keyword evidence="5" id="KW-1185">Reference proteome</keyword>
<dbReference type="EMBL" id="CP034951">
    <property type="protein sequence ID" value="QAA82859.1"/>
    <property type="molecule type" value="Genomic_DNA"/>
</dbReference>
<dbReference type="AlphaFoldDB" id="A0A410G6E7"/>
<keyword evidence="1 2" id="KW-0732">Signal</keyword>
<accession>A0A410G6E7</accession>
<feature type="signal peptide" evidence="2">
    <location>
        <begin position="1"/>
        <end position="18"/>
    </location>
</feature>
<evidence type="ECO:0000313" key="4">
    <source>
        <dbReference type="EMBL" id="QAA82859.1"/>
    </source>
</evidence>
<dbReference type="PANTHER" id="PTHR35580:SF1">
    <property type="entry name" value="PHYTASE-LIKE DOMAIN-CONTAINING PROTEIN"/>
    <property type="match status" value="1"/>
</dbReference>
<name>A0A410G6E7_9FLAO</name>
<sequence length="568" mass="61948">MQKALLFLAILFSTLLYSQGDPFNFDLEWSTYFYCPEGGNISILDSAIDDNHNLYITGGITNSCDTFPDNDPLYHFHGMQDAYIAKFNPSGEPEWFKYYGGSDTDLAKSIEIVNNHIYLGGRIGSMDSSLNFNNTYAGNGDGFVSKLTLDGEVLWSTYIGGEGSDAVDAIAVNDEGEIFVVGYSTSHTGLGTPNTFQPENMVNGTNRSGFIAQIDAAGNKVWASYYGEHTNGFLRSIAVSETGIYVMGIDMSHQAGNYYGTPGSHKENTGTDIDNFIARFSFKGDRIWGTYFGGSGNENNITPFTIVTFGNKVYFCGYTNSPTDIATPGAQQEFIGGGGSMFLTSMDDGGNVIWSTYAGIKDPSIVSSYIGNSLNIDDFGNLYLSGITNLSGLATSDSFKNAITLYDHDAFVTKYSAQGEMLWGTYFGGTDIDSGGQVHVFDNSFIFTGYSYNENLATSGAFLETLNPNGGGYNDIIVKFGLPRLGIDEQNKTHFVVLPNPADHFIKIYASEVIKEVVLYDLLGKLILSSSFMNETQMVLDLSHLMKGTYLLKVITENGSQAKKVIKR</sequence>
<gene>
    <name evidence="4" type="ORF">EI546_14530</name>
</gene>
<dbReference type="InterPro" id="IPR026444">
    <property type="entry name" value="Secre_tail"/>
</dbReference>
<dbReference type="OrthoDB" id="1652165at2"/>
<dbReference type="RefSeq" id="WP_128251223.1">
    <property type="nucleotide sequence ID" value="NZ_CP034951.1"/>
</dbReference>
<organism evidence="4 5">
    <name type="scientific">Aequorivita ciconiae</name>
    <dbReference type="NCBI Taxonomy" id="2494375"/>
    <lineage>
        <taxon>Bacteria</taxon>
        <taxon>Pseudomonadati</taxon>
        <taxon>Bacteroidota</taxon>
        <taxon>Flavobacteriia</taxon>
        <taxon>Flavobacteriales</taxon>
        <taxon>Flavobacteriaceae</taxon>
        <taxon>Aequorivita</taxon>
    </lineage>
</organism>
<evidence type="ECO:0000259" key="3">
    <source>
        <dbReference type="Pfam" id="PF18962"/>
    </source>
</evidence>
<dbReference type="Proteomes" id="UP000285517">
    <property type="component" value="Chromosome"/>
</dbReference>
<reference evidence="4 5" key="1">
    <citation type="submission" date="2019-01" db="EMBL/GenBank/DDBJ databases">
        <title>Complete genome sequencing of Aequorivita sp. H23M31.</title>
        <authorList>
            <person name="Bae J.-W."/>
        </authorList>
    </citation>
    <scope>NUCLEOTIDE SEQUENCE [LARGE SCALE GENOMIC DNA]</scope>
    <source>
        <strain evidence="4 5">H23M31</strain>
    </source>
</reference>
<protein>
    <submittedName>
        <fullName evidence="4">T9SS type A sorting domain-containing protein</fullName>
    </submittedName>
</protein>
<feature type="chain" id="PRO_5019082021" evidence="2">
    <location>
        <begin position="19"/>
        <end position="568"/>
    </location>
</feature>
<dbReference type="InterPro" id="IPR011047">
    <property type="entry name" value="Quinoprotein_ADH-like_sf"/>
</dbReference>
<evidence type="ECO:0000313" key="5">
    <source>
        <dbReference type="Proteomes" id="UP000285517"/>
    </source>
</evidence>